<reference evidence="3 4" key="1">
    <citation type="submission" date="2015-07" db="EMBL/GenBank/DDBJ databases">
        <title>Genome analysis of myxobacterium Chondromyces crocatus Cm c5 reveals a high potential for natural compound synthesis and the genetic basis for the loss of fruiting body formation.</title>
        <authorList>
            <person name="Zaburannyi N."/>
            <person name="Bunk B."/>
            <person name="Maier J."/>
            <person name="Overmann J."/>
            <person name="Mueller R."/>
        </authorList>
    </citation>
    <scope>NUCLEOTIDE SEQUENCE [LARGE SCALE GENOMIC DNA]</scope>
    <source>
        <strain evidence="3 4">Cm c5</strain>
    </source>
</reference>
<feature type="region of interest" description="Disordered" evidence="1">
    <location>
        <begin position="37"/>
        <end position="115"/>
    </location>
</feature>
<sequence length="217" mass="22911">MSNGTEETRRWVVPAIVAAALLGGVLVWQATRPAAAPLAEGHAGTPGGKGDEEPRRPASGATGAASGRQPSAPGKKPPPREDEGPAPAEPMIDMPAGEPPEEGAGDDFKESGLPRALFDAKVGMEEYMPSAMRLEGAEAKLGRKLSPEKRDALKAAFEKADEEAAQALAAFRLKELSEEEARRTILDAEGRYLKVVAEAFGSPVEAVKRAFETSLER</sequence>
<dbReference type="KEGG" id="ccro:CMC5_078350"/>
<feature type="transmembrane region" description="Helical" evidence="2">
    <location>
        <begin position="12"/>
        <end position="30"/>
    </location>
</feature>
<proteinExistence type="predicted"/>
<dbReference type="EMBL" id="CP012159">
    <property type="protein sequence ID" value="AKT43600.1"/>
    <property type="molecule type" value="Genomic_DNA"/>
</dbReference>
<dbReference type="AlphaFoldDB" id="A0A0K1ERR2"/>
<keyword evidence="2" id="KW-0812">Transmembrane</keyword>
<protein>
    <submittedName>
        <fullName evidence="3">Uncharacterized protein</fullName>
    </submittedName>
</protein>
<keyword evidence="2" id="KW-1133">Transmembrane helix</keyword>
<keyword evidence="2" id="KW-0472">Membrane</keyword>
<dbReference type="Proteomes" id="UP000067626">
    <property type="component" value="Chromosome"/>
</dbReference>
<evidence type="ECO:0000313" key="4">
    <source>
        <dbReference type="Proteomes" id="UP000067626"/>
    </source>
</evidence>
<gene>
    <name evidence="3" type="ORF">CMC5_078350</name>
</gene>
<dbReference type="RefSeq" id="WP_050435042.1">
    <property type="nucleotide sequence ID" value="NZ_CP012159.1"/>
</dbReference>
<name>A0A0K1ERR2_CHOCO</name>
<evidence type="ECO:0000313" key="3">
    <source>
        <dbReference type="EMBL" id="AKT43600.1"/>
    </source>
</evidence>
<organism evidence="3 4">
    <name type="scientific">Chondromyces crocatus</name>
    <dbReference type="NCBI Taxonomy" id="52"/>
    <lineage>
        <taxon>Bacteria</taxon>
        <taxon>Pseudomonadati</taxon>
        <taxon>Myxococcota</taxon>
        <taxon>Polyangia</taxon>
        <taxon>Polyangiales</taxon>
        <taxon>Polyangiaceae</taxon>
        <taxon>Chondromyces</taxon>
    </lineage>
</organism>
<accession>A0A0K1ERR2</accession>
<keyword evidence="4" id="KW-1185">Reference proteome</keyword>
<dbReference type="OrthoDB" id="9980302at2"/>
<evidence type="ECO:0000256" key="2">
    <source>
        <dbReference type="SAM" id="Phobius"/>
    </source>
</evidence>
<evidence type="ECO:0000256" key="1">
    <source>
        <dbReference type="SAM" id="MobiDB-lite"/>
    </source>
</evidence>
<dbReference type="STRING" id="52.CMC5_078350"/>